<dbReference type="Pfam" id="PF25601">
    <property type="entry name" value="AAA_lid_14"/>
    <property type="match status" value="1"/>
</dbReference>
<protein>
    <submittedName>
        <fullName evidence="9">Sigma-54-dependent Fis family transcriptional regulator</fullName>
    </submittedName>
</protein>
<evidence type="ECO:0000256" key="7">
    <source>
        <dbReference type="ARBA" id="ARBA00023163"/>
    </source>
</evidence>
<dbReference type="Pfam" id="PF00158">
    <property type="entry name" value="Sigma54_activat"/>
    <property type="match status" value="1"/>
</dbReference>
<dbReference type="InterPro" id="IPR003593">
    <property type="entry name" value="AAA+_ATPase"/>
</dbReference>
<dbReference type="GO" id="GO:0005524">
    <property type="term" value="F:ATP binding"/>
    <property type="evidence" value="ECO:0007669"/>
    <property type="project" value="UniProtKB-KW"/>
</dbReference>
<keyword evidence="5" id="KW-0238">DNA-binding</keyword>
<evidence type="ECO:0000259" key="8">
    <source>
        <dbReference type="PROSITE" id="PS50045"/>
    </source>
</evidence>
<dbReference type="RefSeq" id="WP_227322548.1">
    <property type="nucleotide sequence ID" value="NZ_JAESVB010000008.1"/>
</dbReference>
<dbReference type="InterPro" id="IPR029016">
    <property type="entry name" value="GAF-like_dom_sf"/>
</dbReference>
<dbReference type="AlphaFoldDB" id="A0A963YTQ0"/>
<dbReference type="InterPro" id="IPR025944">
    <property type="entry name" value="Sigma_54_int_dom_CS"/>
</dbReference>
<evidence type="ECO:0000256" key="5">
    <source>
        <dbReference type="ARBA" id="ARBA00023125"/>
    </source>
</evidence>
<dbReference type="EMBL" id="JAESVB010000008">
    <property type="protein sequence ID" value="MCB8876892.1"/>
    <property type="molecule type" value="Genomic_DNA"/>
</dbReference>
<dbReference type="SUPFAM" id="SSF52540">
    <property type="entry name" value="P-loop containing nucleoside triphosphate hydrolases"/>
    <property type="match status" value="1"/>
</dbReference>
<gene>
    <name evidence="9" type="ORF">ASILVAE211_16990</name>
</gene>
<dbReference type="GO" id="GO:0006355">
    <property type="term" value="P:regulation of DNA-templated transcription"/>
    <property type="evidence" value="ECO:0007669"/>
    <property type="project" value="InterPro"/>
</dbReference>
<organism evidence="9 10">
    <name type="scientific">Acidisoma silvae</name>
    <dbReference type="NCBI Taxonomy" id="2802396"/>
    <lineage>
        <taxon>Bacteria</taxon>
        <taxon>Pseudomonadati</taxon>
        <taxon>Pseudomonadota</taxon>
        <taxon>Alphaproteobacteria</taxon>
        <taxon>Acetobacterales</taxon>
        <taxon>Acidocellaceae</taxon>
        <taxon>Acidisoma</taxon>
    </lineage>
</organism>
<dbReference type="Gene3D" id="3.40.50.300">
    <property type="entry name" value="P-loop containing nucleotide triphosphate hydrolases"/>
    <property type="match status" value="1"/>
</dbReference>
<evidence type="ECO:0000256" key="1">
    <source>
        <dbReference type="ARBA" id="ARBA00022741"/>
    </source>
</evidence>
<dbReference type="Gene3D" id="1.10.10.60">
    <property type="entry name" value="Homeodomain-like"/>
    <property type="match status" value="1"/>
</dbReference>
<keyword evidence="2" id="KW-0067">ATP-binding</keyword>
<dbReference type="FunFam" id="3.40.50.300:FF:000006">
    <property type="entry name" value="DNA-binding transcriptional regulator NtrC"/>
    <property type="match status" value="1"/>
</dbReference>
<reference evidence="9" key="2">
    <citation type="submission" date="2021-01" db="EMBL/GenBank/DDBJ databases">
        <authorList>
            <person name="Mieszkin S."/>
            <person name="Pouder E."/>
            <person name="Alain K."/>
        </authorList>
    </citation>
    <scope>NUCLEOTIDE SEQUENCE</scope>
    <source>
        <strain evidence="9">HW T2.11</strain>
    </source>
</reference>
<dbReference type="PROSITE" id="PS00675">
    <property type="entry name" value="SIGMA54_INTERACT_1"/>
    <property type="match status" value="1"/>
</dbReference>
<dbReference type="PROSITE" id="PS00688">
    <property type="entry name" value="SIGMA54_INTERACT_3"/>
    <property type="match status" value="1"/>
</dbReference>
<dbReference type="PANTHER" id="PTHR32071">
    <property type="entry name" value="TRANSCRIPTIONAL REGULATORY PROTEIN"/>
    <property type="match status" value="1"/>
</dbReference>
<feature type="domain" description="Sigma-54 factor interaction" evidence="8">
    <location>
        <begin position="319"/>
        <end position="542"/>
    </location>
</feature>
<keyword evidence="7" id="KW-0804">Transcription</keyword>
<keyword evidence="6" id="KW-0010">Activator</keyword>
<dbReference type="PROSITE" id="PS00676">
    <property type="entry name" value="SIGMA54_INTERACT_2"/>
    <property type="match status" value="1"/>
</dbReference>
<name>A0A963YTQ0_9PROT</name>
<dbReference type="InterPro" id="IPR025662">
    <property type="entry name" value="Sigma_54_int_dom_ATP-bd_1"/>
</dbReference>
<dbReference type="Pfam" id="PF01590">
    <property type="entry name" value="GAF"/>
    <property type="match status" value="1"/>
</dbReference>
<dbReference type="InterPro" id="IPR027417">
    <property type="entry name" value="P-loop_NTPase"/>
</dbReference>
<dbReference type="CDD" id="cd00009">
    <property type="entry name" value="AAA"/>
    <property type="match status" value="1"/>
</dbReference>
<dbReference type="InterPro" id="IPR003018">
    <property type="entry name" value="GAF"/>
</dbReference>
<evidence type="ECO:0000313" key="9">
    <source>
        <dbReference type="EMBL" id="MCB8876892.1"/>
    </source>
</evidence>
<keyword evidence="1" id="KW-0547">Nucleotide-binding</keyword>
<evidence type="ECO:0000313" key="10">
    <source>
        <dbReference type="Proteomes" id="UP000708298"/>
    </source>
</evidence>
<dbReference type="InterPro" id="IPR002197">
    <property type="entry name" value="HTH_Fis"/>
</dbReference>
<dbReference type="Proteomes" id="UP000708298">
    <property type="component" value="Unassembled WGS sequence"/>
</dbReference>
<evidence type="ECO:0000256" key="2">
    <source>
        <dbReference type="ARBA" id="ARBA00022840"/>
    </source>
</evidence>
<accession>A0A963YTQ0</accession>
<keyword evidence="3" id="KW-0902">Two-component regulatory system</keyword>
<dbReference type="InterPro" id="IPR002078">
    <property type="entry name" value="Sigma_54_int"/>
</dbReference>
<dbReference type="SUPFAM" id="SSF46689">
    <property type="entry name" value="Homeodomain-like"/>
    <property type="match status" value="1"/>
</dbReference>
<evidence type="ECO:0000256" key="4">
    <source>
        <dbReference type="ARBA" id="ARBA00023015"/>
    </source>
</evidence>
<dbReference type="GO" id="GO:0000160">
    <property type="term" value="P:phosphorelay signal transduction system"/>
    <property type="evidence" value="ECO:0007669"/>
    <property type="project" value="UniProtKB-KW"/>
</dbReference>
<dbReference type="PANTHER" id="PTHR32071:SF77">
    <property type="entry name" value="TRANSCRIPTIONAL REGULATORY PROTEIN"/>
    <property type="match status" value="1"/>
</dbReference>
<sequence length="613" mass="65746">MLISAEDRLVRARAVLERRHAIPTDLLAPDISASWSRCLAYGLDPEKPPALKHAAPAALRLAREAAGAMRPLVLAEMENLYHQIAGSNFMIAFARADGLLLDTIADSSFNATAHVTRIQPGCFWSEQGCGTNALGSVAATGRGMTIHGGEHFFNRYDQLTCTAAPVYGPSGVLAGVLDASSDCRSRQQHTRALVGMAATQIENGLFRDLYRNAIVMAFHSRAEFLHTLSAGLMAFDSSGVLMGANPRAKLFLQGLPTEAGMRFETLFRGTFGAFLDAGRHAPQTRLQDGVGSVFAAHVEHWPPPPATVAAKRVPAAQGFVALDPAVVTAMRQVEAAAQRSLPILIRGETGTGKEQLARHAHEASGRKGAFIPINCAALPENLIEAELFGHADGAFTGARRGGAAGLVAQAHGGTVFLDEIGDMPMTLQAVLLRLLDDWTIRPVGGGAARKVDVLLVAATHVDLADQVEKGRFRADLYYRLDAVEAILPPLRARTDFAEIAKHSLASLGMNTDIDAQVLALLARHAWPGNIRELRNVLTRLTLINPQCRIDCASVEALFKTPETPCAGLRGQTVARITAVHRELGGNLSAAARRLGVSRNTVYRAIRSQRRENA</sequence>
<dbReference type="PROSITE" id="PS50045">
    <property type="entry name" value="SIGMA54_INTERACT_4"/>
    <property type="match status" value="1"/>
</dbReference>
<evidence type="ECO:0000256" key="6">
    <source>
        <dbReference type="ARBA" id="ARBA00023159"/>
    </source>
</evidence>
<proteinExistence type="predicted"/>
<dbReference type="InterPro" id="IPR025943">
    <property type="entry name" value="Sigma_54_int_dom_ATP-bd_2"/>
</dbReference>
<dbReference type="InterPro" id="IPR009057">
    <property type="entry name" value="Homeodomain-like_sf"/>
</dbReference>
<dbReference type="Gene3D" id="3.30.450.40">
    <property type="match status" value="1"/>
</dbReference>
<dbReference type="SMART" id="SM00382">
    <property type="entry name" value="AAA"/>
    <property type="match status" value="1"/>
</dbReference>
<dbReference type="Gene3D" id="1.10.8.60">
    <property type="match status" value="1"/>
</dbReference>
<keyword evidence="10" id="KW-1185">Reference proteome</keyword>
<evidence type="ECO:0000256" key="3">
    <source>
        <dbReference type="ARBA" id="ARBA00023012"/>
    </source>
</evidence>
<keyword evidence="4" id="KW-0805">Transcription regulation</keyword>
<comment type="caution">
    <text evidence="9">The sequence shown here is derived from an EMBL/GenBank/DDBJ whole genome shotgun (WGS) entry which is preliminary data.</text>
</comment>
<reference evidence="9" key="1">
    <citation type="journal article" date="2021" name="Microorganisms">
        <title>Acidisoma silvae sp. nov. and Acidisomacellulosilytica sp. nov., Two Acidophilic Bacteria Isolated from Decaying Wood, Hydrolyzing Cellulose and Producing Poly-3-hydroxybutyrate.</title>
        <authorList>
            <person name="Mieszkin S."/>
            <person name="Pouder E."/>
            <person name="Uroz S."/>
            <person name="Simon-Colin C."/>
            <person name="Alain K."/>
        </authorList>
    </citation>
    <scope>NUCLEOTIDE SEQUENCE</scope>
    <source>
        <strain evidence="9">HW T2.11</strain>
    </source>
</reference>
<dbReference type="InterPro" id="IPR058031">
    <property type="entry name" value="AAA_lid_NorR"/>
</dbReference>
<dbReference type="GO" id="GO:0043565">
    <property type="term" value="F:sequence-specific DNA binding"/>
    <property type="evidence" value="ECO:0007669"/>
    <property type="project" value="InterPro"/>
</dbReference>
<dbReference type="Pfam" id="PF02954">
    <property type="entry name" value="HTH_8"/>
    <property type="match status" value="1"/>
</dbReference>